<dbReference type="AlphaFoldDB" id="A0A4Q7N740"/>
<gene>
    <name evidence="6" type="ORF">EV675_5889</name>
</gene>
<feature type="domain" description="HTH lysR-type" evidence="5">
    <location>
        <begin position="1"/>
        <end position="60"/>
    </location>
</feature>
<dbReference type="FunFam" id="1.10.10.10:FF:000001">
    <property type="entry name" value="LysR family transcriptional regulator"/>
    <property type="match status" value="1"/>
</dbReference>
<comment type="caution">
    <text evidence="6">The sequence shown here is derived from an EMBL/GenBank/DDBJ whole genome shotgun (WGS) entry which is preliminary data.</text>
</comment>
<accession>A0A4Q7N740</accession>
<dbReference type="InterPro" id="IPR036388">
    <property type="entry name" value="WH-like_DNA-bd_sf"/>
</dbReference>
<proteinExistence type="inferred from homology"/>
<dbReference type="Gene3D" id="1.10.10.10">
    <property type="entry name" value="Winged helix-like DNA-binding domain superfamily/Winged helix DNA-binding domain"/>
    <property type="match status" value="1"/>
</dbReference>
<keyword evidence="7" id="KW-1185">Reference proteome</keyword>
<evidence type="ECO:0000313" key="6">
    <source>
        <dbReference type="EMBL" id="RZS77161.1"/>
    </source>
</evidence>
<dbReference type="SUPFAM" id="SSF46785">
    <property type="entry name" value="Winged helix' DNA-binding domain"/>
    <property type="match status" value="1"/>
</dbReference>
<dbReference type="InterPro" id="IPR050950">
    <property type="entry name" value="HTH-type_LysR_regulators"/>
</dbReference>
<reference evidence="6 7" key="1">
    <citation type="submission" date="2019-02" db="EMBL/GenBank/DDBJ databases">
        <title>Genomic Encyclopedia of Type Strains, Phase IV (KMG-IV): sequencing the most valuable type-strain genomes for metagenomic binning, comparative biology and taxonomic classification.</title>
        <authorList>
            <person name="Goeker M."/>
        </authorList>
    </citation>
    <scope>NUCLEOTIDE SEQUENCE [LARGE SCALE GENOMIC DNA]</scope>
    <source>
        <strain evidence="6 7">K24</strain>
    </source>
</reference>
<dbReference type="PANTHER" id="PTHR30419:SF8">
    <property type="entry name" value="NITROGEN ASSIMILATION TRANSCRIPTIONAL ACTIVATOR-RELATED"/>
    <property type="match status" value="1"/>
</dbReference>
<organism evidence="6 7">
    <name type="scientific">Pigmentiphaga kullae</name>
    <dbReference type="NCBI Taxonomy" id="151784"/>
    <lineage>
        <taxon>Bacteria</taxon>
        <taxon>Pseudomonadati</taxon>
        <taxon>Pseudomonadota</taxon>
        <taxon>Betaproteobacteria</taxon>
        <taxon>Burkholderiales</taxon>
        <taxon>Alcaligenaceae</taxon>
        <taxon>Pigmentiphaga</taxon>
    </lineage>
</organism>
<protein>
    <submittedName>
        <fullName evidence="6">DNA-binding transcriptional LysR family regulator</fullName>
    </submittedName>
</protein>
<dbReference type="InterPro" id="IPR000847">
    <property type="entry name" value="LysR_HTH_N"/>
</dbReference>
<evidence type="ECO:0000256" key="4">
    <source>
        <dbReference type="ARBA" id="ARBA00023163"/>
    </source>
</evidence>
<dbReference type="GO" id="GO:0003677">
    <property type="term" value="F:DNA binding"/>
    <property type="evidence" value="ECO:0007669"/>
    <property type="project" value="UniProtKB-KW"/>
</dbReference>
<dbReference type="SUPFAM" id="SSF53850">
    <property type="entry name" value="Periplasmic binding protein-like II"/>
    <property type="match status" value="1"/>
</dbReference>
<dbReference type="GO" id="GO:0003700">
    <property type="term" value="F:DNA-binding transcription factor activity"/>
    <property type="evidence" value="ECO:0007669"/>
    <property type="project" value="InterPro"/>
</dbReference>
<dbReference type="EMBL" id="SGXC01000004">
    <property type="protein sequence ID" value="RZS77161.1"/>
    <property type="molecule type" value="Genomic_DNA"/>
</dbReference>
<dbReference type="CDD" id="cd08440">
    <property type="entry name" value="PBP2_LTTR_like_4"/>
    <property type="match status" value="1"/>
</dbReference>
<dbReference type="RefSeq" id="WP_130362202.1">
    <property type="nucleotide sequence ID" value="NZ_SGXC01000004.1"/>
</dbReference>
<dbReference type="OrthoDB" id="646694at2"/>
<dbReference type="Pfam" id="PF00126">
    <property type="entry name" value="HTH_1"/>
    <property type="match status" value="1"/>
</dbReference>
<dbReference type="Gene3D" id="3.40.190.290">
    <property type="match status" value="1"/>
</dbReference>
<keyword evidence="3 6" id="KW-0238">DNA-binding</keyword>
<evidence type="ECO:0000313" key="7">
    <source>
        <dbReference type="Proteomes" id="UP000292445"/>
    </source>
</evidence>
<dbReference type="PANTHER" id="PTHR30419">
    <property type="entry name" value="HTH-TYPE TRANSCRIPTIONAL REGULATOR YBHD"/>
    <property type="match status" value="1"/>
</dbReference>
<evidence type="ECO:0000256" key="3">
    <source>
        <dbReference type="ARBA" id="ARBA00023125"/>
    </source>
</evidence>
<dbReference type="Proteomes" id="UP000292445">
    <property type="component" value="Unassembled WGS sequence"/>
</dbReference>
<comment type="similarity">
    <text evidence="1">Belongs to the LysR transcriptional regulatory family.</text>
</comment>
<evidence type="ECO:0000259" key="5">
    <source>
        <dbReference type="PROSITE" id="PS50931"/>
    </source>
</evidence>
<dbReference type="GO" id="GO:0005829">
    <property type="term" value="C:cytosol"/>
    <property type="evidence" value="ECO:0007669"/>
    <property type="project" value="TreeGrafter"/>
</dbReference>
<dbReference type="Pfam" id="PF03466">
    <property type="entry name" value="LysR_substrate"/>
    <property type="match status" value="1"/>
</dbReference>
<dbReference type="PRINTS" id="PR00039">
    <property type="entry name" value="HTHLYSR"/>
</dbReference>
<dbReference type="InterPro" id="IPR005119">
    <property type="entry name" value="LysR_subst-bd"/>
</dbReference>
<evidence type="ECO:0000256" key="1">
    <source>
        <dbReference type="ARBA" id="ARBA00009437"/>
    </source>
</evidence>
<sequence length="306" mass="33186">MNLTVRQLQAFVLVSRLGSFTKAAHAMHVTQSALSLLVRELETGLGTRLVDRTTRSVSVTAVGREFLASAERILDDIGHAIANVDQWVAHQRGRVVVAAPLVLSGTLLPPLVADFRTGHPGIELVLKDSLPDEVLPQVRSGAADLGIGTFRRTEAELQHTQLFEESLVAIFPVDHPFARARRLSWRRLEQERVLTLPRGSVFRELAERGYNAAGMTLDPAGEATYVGTLIGLVSAGQGVGIVPGYATALADRRVIAWKPLQDPVVRREVSIVHRATVAVSPAAQAFMDFVLGHAGIRRLRRASAKG</sequence>
<keyword evidence="2" id="KW-0805">Transcription regulation</keyword>
<evidence type="ECO:0000256" key="2">
    <source>
        <dbReference type="ARBA" id="ARBA00023015"/>
    </source>
</evidence>
<dbReference type="PROSITE" id="PS50931">
    <property type="entry name" value="HTH_LYSR"/>
    <property type="match status" value="1"/>
</dbReference>
<keyword evidence="4" id="KW-0804">Transcription</keyword>
<name>A0A4Q7N740_9BURK</name>
<dbReference type="InterPro" id="IPR036390">
    <property type="entry name" value="WH_DNA-bd_sf"/>
</dbReference>